<keyword evidence="2 8" id="KW-0859">Xylose metabolism</keyword>
<keyword evidence="4 8" id="KW-0547">Nucleotide-binding</keyword>
<evidence type="ECO:0000313" key="13">
    <source>
        <dbReference type="EMBL" id="AJC74136.1"/>
    </source>
</evidence>
<dbReference type="GO" id="GO:0042732">
    <property type="term" value="P:D-xylose metabolic process"/>
    <property type="evidence" value="ECO:0007669"/>
    <property type="project" value="UniProtKB-KW"/>
</dbReference>
<evidence type="ECO:0000256" key="3">
    <source>
        <dbReference type="ARBA" id="ARBA00022679"/>
    </source>
</evidence>
<feature type="domain" description="Carbohydrate kinase FGGY C-terminal" evidence="12">
    <location>
        <begin position="257"/>
        <end position="440"/>
    </location>
</feature>
<dbReference type="PaxDb" id="1123384-AJ81_08065"/>
<reference evidence="13 14" key="1">
    <citation type="submission" date="2014-01" db="EMBL/GenBank/DDBJ databases">
        <title>Genome sequencing of Thermotog hypogea.</title>
        <authorList>
            <person name="Zhang X."/>
            <person name="Alvare G."/>
            <person name="Fristensky B."/>
            <person name="Chen L."/>
            <person name="Suen T."/>
            <person name="Chen Q."/>
            <person name="Ma K."/>
        </authorList>
    </citation>
    <scope>NUCLEOTIDE SEQUENCE [LARGE SCALE GENOMIC DNA]</scope>
    <source>
        <strain evidence="13 14">DSM 11164</strain>
    </source>
</reference>
<dbReference type="EC" id="2.7.1.17" evidence="8 10"/>
<dbReference type="PANTHER" id="PTHR43095">
    <property type="entry name" value="SUGAR KINASE"/>
    <property type="match status" value="1"/>
</dbReference>
<dbReference type="NCBIfam" id="TIGR01312">
    <property type="entry name" value="XylB"/>
    <property type="match status" value="1"/>
</dbReference>
<dbReference type="GO" id="GO:0005524">
    <property type="term" value="F:ATP binding"/>
    <property type="evidence" value="ECO:0007669"/>
    <property type="project" value="UniProtKB-UniRule"/>
</dbReference>
<dbReference type="PANTHER" id="PTHR43095:SF5">
    <property type="entry name" value="XYLULOSE KINASE"/>
    <property type="match status" value="1"/>
</dbReference>
<evidence type="ECO:0000256" key="2">
    <source>
        <dbReference type="ARBA" id="ARBA00022629"/>
    </source>
</evidence>
<comment type="similarity">
    <text evidence="1 8 9">Belongs to the FGGY kinase family.</text>
</comment>
<feature type="site" description="Important for activity" evidence="8">
    <location>
        <position position="8"/>
    </location>
</feature>
<dbReference type="STRING" id="1123384.AJ81_08065"/>
<dbReference type="GO" id="GO:0004856">
    <property type="term" value="F:D-xylulokinase activity"/>
    <property type="evidence" value="ECO:0007669"/>
    <property type="project" value="UniProtKB-UniRule"/>
</dbReference>
<evidence type="ECO:0000256" key="5">
    <source>
        <dbReference type="ARBA" id="ARBA00022777"/>
    </source>
</evidence>
<evidence type="ECO:0000256" key="1">
    <source>
        <dbReference type="ARBA" id="ARBA00009156"/>
    </source>
</evidence>
<keyword evidence="14" id="KW-1185">Reference proteome</keyword>
<evidence type="ECO:0000256" key="7">
    <source>
        <dbReference type="ARBA" id="ARBA00023277"/>
    </source>
</evidence>
<dbReference type="InterPro" id="IPR018485">
    <property type="entry name" value="FGGY_C"/>
</dbReference>
<name>A0A0X1KS41_9THEM</name>
<dbReference type="PROSITE" id="PS00445">
    <property type="entry name" value="FGGY_KINASES_2"/>
    <property type="match status" value="1"/>
</dbReference>
<comment type="function">
    <text evidence="8">Catalyzes the phosphorylation of D-xylulose to D-xylulose 5-phosphate.</text>
</comment>
<evidence type="ECO:0000256" key="4">
    <source>
        <dbReference type="ARBA" id="ARBA00022741"/>
    </source>
</evidence>
<dbReference type="PATRIC" id="fig|1123384.7.peg.1616"/>
<gene>
    <name evidence="8 10" type="primary">xylB</name>
    <name evidence="13" type="ORF">AJ81_08065</name>
</gene>
<dbReference type="HAMAP" id="MF_02220">
    <property type="entry name" value="XylB"/>
    <property type="match status" value="1"/>
</dbReference>
<sequence length="494" mass="54878">MELFLGLDLGTTGVKGILVDARGSLVAVHGERLSLSTPKPAWAEQNPNEWWSATLKVLKALSNRSREIGGRIRALATSGQMHSLVVVDGEGRVLRDAILWCDQRTYVECDEATNLLGGEEQVLKIVGNPILPGFTLPKLLWLRKNEPELYKRIYKVMLPKDFINYMLTGNIATDHSDASGTTMYDVFRMRWSEELLRTLKISTEILPEILPSNGIVGKVKRELAEELDLQDVIVVAGGADNACAALGVGVIEPGDVMVSLGTSGTVVAPTDVGSYDPMGRVHFFAHTVPNMRYHMGVMLTATYSLEWFKERFLEEGYDDINDCVARTPIGSNGIIFLPYLNGERTPHRDPHARGVIFGLSSFHSKWDVVRAIFEGVTFGIRDSFEILKELGLEPKNVRITGGGSKSKVWNQMLADALGVEIQKPLVDEGASYGAAILACSGYSKLDVRKVSKEWFKLRETTRPTPENRGAYDKVYARFKELYHVLKDTFREGQV</sequence>
<dbReference type="Gene3D" id="3.30.420.40">
    <property type="match status" value="2"/>
</dbReference>
<dbReference type="InterPro" id="IPR018483">
    <property type="entry name" value="Carb_kinase_FGGY_CS"/>
</dbReference>
<dbReference type="InterPro" id="IPR000577">
    <property type="entry name" value="Carb_kinase_FGGY"/>
</dbReference>
<dbReference type="CDD" id="cd07808">
    <property type="entry name" value="ASKHA_NBD_FGGY_EcXK-like"/>
    <property type="match status" value="1"/>
</dbReference>
<dbReference type="InterPro" id="IPR050406">
    <property type="entry name" value="FGGY_Carb_Kinase"/>
</dbReference>
<dbReference type="KEGG" id="phy:AJ81_08065"/>
<evidence type="ECO:0000256" key="8">
    <source>
        <dbReference type="HAMAP-Rule" id="MF_02220"/>
    </source>
</evidence>
<dbReference type="OrthoDB" id="39631at2"/>
<feature type="binding site" evidence="8">
    <location>
        <begin position="81"/>
        <end position="82"/>
    </location>
    <ligand>
        <name>substrate</name>
    </ligand>
</feature>
<dbReference type="GO" id="GO:0005998">
    <property type="term" value="P:xylulose catabolic process"/>
    <property type="evidence" value="ECO:0007669"/>
    <property type="project" value="UniProtKB-UniRule"/>
</dbReference>
<dbReference type="AlphaFoldDB" id="A0A0X1KS41"/>
<feature type="active site" description="Proton acceptor" evidence="8">
    <location>
        <position position="240"/>
    </location>
</feature>
<dbReference type="PIRSF" id="PIRSF000538">
    <property type="entry name" value="GlpK"/>
    <property type="match status" value="1"/>
</dbReference>
<dbReference type="Proteomes" id="UP000077469">
    <property type="component" value="Chromosome"/>
</dbReference>
<comment type="catalytic activity">
    <reaction evidence="8 10">
        <text>D-xylulose + ATP = D-xylulose 5-phosphate + ADP + H(+)</text>
        <dbReference type="Rhea" id="RHEA:10964"/>
        <dbReference type="ChEBI" id="CHEBI:15378"/>
        <dbReference type="ChEBI" id="CHEBI:17140"/>
        <dbReference type="ChEBI" id="CHEBI:30616"/>
        <dbReference type="ChEBI" id="CHEBI:57737"/>
        <dbReference type="ChEBI" id="CHEBI:456216"/>
        <dbReference type="EC" id="2.7.1.17"/>
    </reaction>
</comment>
<dbReference type="EMBL" id="CP007141">
    <property type="protein sequence ID" value="AJC74136.1"/>
    <property type="molecule type" value="Genomic_DNA"/>
</dbReference>
<dbReference type="InterPro" id="IPR018484">
    <property type="entry name" value="FGGY_N"/>
</dbReference>
<dbReference type="Pfam" id="PF00370">
    <property type="entry name" value="FGGY_N"/>
    <property type="match status" value="1"/>
</dbReference>
<dbReference type="InterPro" id="IPR006000">
    <property type="entry name" value="Xylulokinase"/>
</dbReference>
<proteinExistence type="inferred from homology"/>
<evidence type="ECO:0000256" key="10">
    <source>
        <dbReference type="RuleBase" id="RU364073"/>
    </source>
</evidence>
<keyword evidence="5 8" id="KW-0418">Kinase</keyword>
<protein>
    <recommendedName>
        <fullName evidence="8 10">Xylulose kinase</fullName>
        <shortName evidence="8 10">Xylulokinase</shortName>
        <ecNumber evidence="8 10">2.7.1.17</ecNumber>
    </recommendedName>
</protein>
<keyword evidence="3 8" id="KW-0808">Transferase</keyword>
<dbReference type="PROSITE" id="PS00933">
    <property type="entry name" value="FGGY_KINASES_1"/>
    <property type="match status" value="1"/>
</dbReference>
<dbReference type="Pfam" id="PF02782">
    <property type="entry name" value="FGGY_C"/>
    <property type="match status" value="1"/>
</dbReference>
<evidence type="ECO:0000256" key="9">
    <source>
        <dbReference type="RuleBase" id="RU003733"/>
    </source>
</evidence>
<keyword evidence="7 8" id="KW-0119">Carbohydrate metabolism</keyword>
<organism evidence="13 14">
    <name type="scientific">Pseudothermotoga hypogea DSM 11164 = NBRC 106472</name>
    <dbReference type="NCBI Taxonomy" id="1123384"/>
    <lineage>
        <taxon>Bacteria</taxon>
        <taxon>Thermotogati</taxon>
        <taxon>Thermotogota</taxon>
        <taxon>Thermotogae</taxon>
        <taxon>Thermotogales</taxon>
        <taxon>Thermotogaceae</taxon>
        <taxon>Pseudothermotoga</taxon>
    </lineage>
</organism>
<dbReference type="InterPro" id="IPR043129">
    <property type="entry name" value="ATPase_NBD"/>
</dbReference>
<feature type="domain" description="Carbohydrate kinase FGGY N-terminal" evidence="11">
    <location>
        <begin position="4"/>
        <end position="247"/>
    </location>
</feature>
<evidence type="ECO:0000259" key="12">
    <source>
        <dbReference type="Pfam" id="PF02782"/>
    </source>
</evidence>
<keyword evidence="6 8" id="KW-0067">ATP-binding</keyword>
<evidence type="ECO:0000256" key="6">
    <source>
        <dbReference type="ARBA" id="ARBA00022840"/>
    </source>
</evidence>
<dbReference type="SUPFAM" id="SSF53067">
    <property type="entry name" value="Actin-like ATPase domain"/>
    <property type="match status" value="2"/>
</dbReference>
<evidence type="ECO:0000313" key="14">
    <source>
        <dbReference type="Proteomes" id="UP000077469"/>
    </source>
</evidence>
<accession>A0A0X1KS41</accession>
<evidence type="ECO:0000259" key="11">
    <source>
        <dbReference type="Pfam" id="PF00370"/>
    </source>
</evidence>